<dbReference type="Proteomes" id="UP000316855">
    <property type="component" value="Chromosome"/>
</dbReference>
<evidence type="ECO:0000313" key="3">
    <source>
        <dbReference type="EMBL" id="QDT91459.1"/>
    </source>
</evidence>
<protein>
    <submittedName>
        <fullName evidence="3">Uncharacterized protein</fullName>
    </submittedName>
</protein>
<feature type="region of interest" description="Disordered" evidence="1">
    <location>
        <begin position="118"/>
        <end position="157"/>
    </location>
</feature>
<keyword evidence="4" id="KW-1185">Reference proteome</keyword>
<dbReference type="EMBL" id="CP036343">
    <property type="protein sequence ID" value="QDT91459.1"/>
    <property type="molecule type" value="Genomic_DNA"/>
</dbReference>
<organism evidence="3 4">
    <name type="scientific">Gimesia algae</name>
    <dbReference type="NCBI Taxonomy" id="2527971"/>
    <lineage>
        <taxon>Bacteria</taxon>
        <taxon>Pseudomonadati</taxon>
        <taxon>Planctomycetota</taxon>
        <taxon>Planctomycetia</taxon>
        <taxon>Planctomycetales</taxon>
        <taxon>Planctomycetaceae</taxon>
        <taxon>Gimesia</taxon>
    </lineage>
</organism>
<dbReference type="AlphaFoldDB" id="A0A517VEP9"/>
<dbReference type="KEGG" id="gax:Pan161_31170"/>
<feature type="compositionally biased region" description="Basic and acidic residues" evidence="1">
    <location>
        <begin position="118"/>
        <end position="145"/>
    </location>
</feature>
<feature type="transmembrane region" description="Helical" evidence="2">
    <location>
        <begin position="64"/>
        <end position="93"/>
    </location>
</feature>
<reference evidence="3 4" key="1">
    <citation type="submission" date="2019-02" db="EMBL/GenBank/DDBJ databases">
        <title>Deep-cultivation of Planctomycetes and their phenomic and genomic characterization uncovers novel biology.</title>
        <authorList>
            <person name="Wiegand S."/>
            <person name="Jogler M."/>
            <person name="Boedeker C."/>
            <person name="Pinto D."/>
            <person name="Vollmers J."/>
            <person name="Rivas-Marin E."/>
            <person name="Kohn T."/>
            <person name="Peeters S.H."/>
            <person name="Heuer A."/>
            <person name="Rast P."/>
            <person name="Oberbeckmann S."/>
            <person name="Bunk B."/>
            <person name="Jeske O."/>
            <person name="Meyerdierks A."/>
            <person name="Storesund J.E."/>
            <person name="Kallscheuer N."/>
            <person name="Luecker S."/>
            <person name="Lage O.M."/>
            <person name="Pohl T."/>
            <person name="Merkel B.J."/>
            <person name="Hornburger P."/>
            <person name="Mueller R.-W."/>
            <person name="Bruemmer F."/>
            <person name="Labrenz M."/>
            <person name="Spormann A.M."/>
            <person name="Op den Camp H."/>
            <person name="Overmann J."/>
            <person name="Amann R."/>
            <person name="Jetten M.S.M."/>
            <person name="Mascher T."/>
            <person name="Medema M.H."/>
            <person name="Devos D.P."/>
            <person name="Kaster A.-K."/>
            <person name="Ovreas L."/>
            <person name="Rohde M."/>
            <person name="Galperin M.Y."/>
            <person name="Jogler C."/>
        </authorList>
    </citation>
    <scope>NUCLEOTIDE SEQUENCE [LARGE SCALE GENOMIC DNA]</scope>
    <source>
        <strain evidence="3 4">Pan161</strain>
    </source>
</reference>
<accession>A0A517VEP9</accession>
<evidence type="ECO:0000313" key="4">
    <source>
        <dbReference type="Proteomes" id="UP000316855"/>
    </source>
</evidence>
<keyword evidence="2" id="KW-0472">Membrane</keyword>
<proteinExistence type="predicted"/>
<feature type="transmembrane region" description="Helical" evidence="2">
    <location>
        <begin position="38"/>
        <end position="58"/>
    </location>
</feature>
<feature type="compositionally biased region" description="Low complexity" evidence="1">
    <location>
        <begin position="146"/>
        <end position="157"/>
    </location>
</feature>
<sequence>MELIEQGETLPLIFIVAVLYYVGQVAIAHNLQLKKWGFRLSLLTLTAYVLFEASWNGIYDTTTLLAIVLRGLILAGMALGMSWIALSALDLLFAPLGRLNRSWQTAVTRWQYNRGQKQREREEKERRRQEQDEWERTAPERERQQQEQQQAEAQRNAEQLQREEIRLSCQLLYDQHAPALLTRFPRERLAEYFEQYLSDGFPIEIVEQRGKLLEEMIASSLEQTTGNKQKFASLNEIAEYFQEQKQEIDSLNYDDQTRQSFLSSLNLQEDRAIREFLSS</sequence>
<evidence type="ECO:0000256" key="2">
    <source>
        <dbReference type="SAM" id="Phobius"/>
    </source>
</evidence>
<name>A0A517VEP9_9PLAN</name>
<keyword evidence="2" id="KW-0812">Transmembrane</keyword>
<evidence type="ECO:0000256" key="1">
    <source>
        <dbReference type="SAM" id="MobiDB-lite"/>
    </source>
</evidence>
<feature type="transmembrane region" description="Helical" evidence="2">
    <location>
        <begin position="12"/>
        <end position="31"/>
    </location>
</feature>
<gene>
    <name evidence="3" type="ORF">Pan161_31170</name>
</gene>
<keyword evidence="2" id="KW-1133">Transmembrane helix</keyword>